<evidence type="ECO:0000313" key="1">
    <source>
        <dbReference type="EMBL" id="KAF6427947.1"/>
    </source>
</evidence>
<sequence>MRGGVSEDKRKQTGIVLQKRASRLVLRRDLCNPVSYRALLFLIQGESKGNWVQEEEAGLSAPLSSGRVTCPAVTLQVTSVLGECPVQERMWKASAVATPGSFSGCRLLGEIAGPNSGVTCP</sequence>
<accession>A0A7J8DXI9</accession>
<dbReference type="Proteomes" id="UP000593571">
    <property type="component" value="Unassembled WGS sequence"/>
</dbReference>
<dbReference type="AlphaFoldDB" id="A0A7J8DXI9"/>
<dbReference type="EMBL" id="JACASE010000011">
    <property type="protein sequence ID" value="KAF6427947.1"/>
    <property type="molecule type" value="Genomic_DNA"/>
</dbReference>
<organism evidence="1 2">
    <name type="scientific">Rousettus aegyptiacus</name>
    <name type="common">Egyptian fruit bat</name>
    <name type="synonym">Pteropus aegyptiacus</name>
    <dbReference type="NCBI Taxonomy" id="9407"/>
    <lineage>
        <taxon>Eukaryota</taxon>
        <taxon>Metazoa</taxon>
        <taxon>Chordata</taxon>
        <taxon>Craniata</taxon>
        <taxon>Vertebrata</taxon>
        <taxon>Euteleostomi</taxon>
        <taxon>Mammalia</taxon>
        <taxon>Eutheria</taxon>
        <taxon>Laurasiatheria</taxon>
        <taxon>Chiroptera</taxon>
        <taxon>Yinpterochiroptera</taxon>
        <taxon>Pteropodoidea</taxon>
        <taxon>Pteropodidae</taxon>
        <taxon>Rousettinae</taxon>
        <taxon>Rousettus</taxon>
    </lineage>
</organism>
<proteinExistence type="predicted"/>
<comment type="caution">
    <text evidence="1">The sequence shown here is derived from an EMBL/GenBank/DDBJ whole genome shotgun (WGS) entry which is preliminary data.</text>
</comment>
<name>A0A7J8DXI9_ROUAE</name>
<keyword evidence="2" id="KW-1185">Reference proteome</keyword>
<gene>
    <name evidence="1" type="ORF">HJG63_008410</name>
</gene>
<evidence type="ECO:0000313" key="2">
    <source>
        <dbReference type="Proteomes" id="UP000593571"/>
    </source>
</evidence>
<protein>
    <submittedName>
        <fullName evidence="1">Uncharacterized protein</fullName>
    </submittedName>
</protein>
<reference evidence="1 2" key="1">
    <citation type="journal article" date="2020" name="Nature">
        <title>Six reference-quality genomes reveal evolution of bat adaptations.</title>
        <authorList>
            <person name="Jebb D."/>
            <person name="Huang Z."/>
            <person name="Pippel M."/>
            <person name="Hughes G.M."/>
            <person name="Lavrichenko K."/>
            <person name="Devanna P."/>
            <person name="Winkler S."/>
            <person name="Jermiin L.S."/>
            <person name="Skirmuntt E.C."/>
            <person name="Katzourakis A."/>
            <person name="Burkitt-Gray L."/>
            <person name="Ray D.A."/>
            <person name="Sullivan K.A.M."/>
            <person name="Roscito J.G."/>
            <person name="Kirilenko B.M."/>
            <person name="Davalos L.M."/>
            <person name="Corthals A.P."/>
            <person name="Power M.L."/>
            <person name="Jones G."/>
            <person name="Ransome R.D."/>
            <person name="Dechmann D.K.N."/>
            <person name="Locatelli A.G."/>
            <person name="Puechmaille S.J."/>
            <person name="Fedrigo O."/>
            <person name="Jarvis E.D."/>
            <person name="Hiller M."/>
            <person name="Vernes S.C."/>
            <person name="Myers E.W."/>
            <person name="Teeling E.C."/>
        </authorList>
    </citation>
    <scope>NUCLEOTIDE SEQUENCE [LARGE SCALE GENOMIC DNA]</scope>
    <source>
        <strain evidence="1">MRouAeg1</strain>
        <tissue evidence="1">Muscle</tissue>
    </source>
</reference>